<feature type="compositionally biased region" description="Basic and acidic residues" evidence="1">
    <location>
        <begin position="47"/>
        <end position="56"/>
    </location>
</feature>
<keyword evidence="3" id="KW-1185">Reference proteome</keyword>
<evidence type="ECO:0000313" key="3">
    <source>
        <dbReference type="Proteomes" id="UP000693981"/>
    </source>
</evidence>
<dbReference type="OrthoDB" id="3176171at2759"/>
<organism evidence="2 3">
    <name type="scientific">Phytophthora boehmeriae</name>
    <dbReference type="NCBI Taxonomy" id="109152"/>
    <lineage>
        <taxon>Eukaryota</taxon>
        <taxon>Sar</taxon>
        <taxon>Stramenopiles</taxon>
        <taxon>Oomycota</taxon>
        <taxon>Peronosporomycetes</taxon>
        <taxon>Peronosporales</taxon>
        <taxon>Peronosporaceae</taxon>
        <taxon>Phytophthora</taxon>
    </lineage>
</organism>
<sequence>MEEKLRRWKQQKQESTRGKKDTRPGSGATAAPSGVKRKLAAGPTRASESKSVELKSKIPPAQKHPRVSGRPLTTKAAAIMKPRLAAEDSCNKPPTSAPVVQREIRGCSSMDKENRAVNPPNQQVQEPFTIVEKVLGKELELHKLEVAEKILQVSKELETPQNDHLQEREPLGVVEKISTDKKKEFQLVGEEKLVDKEPKILNNLIRGGPSPTVELRPELLAKDLVGVAIGFEKKRRLSTAFSIFKRAYHLLPNASVKLAERLARLQREYPAVVDHVPSQKFVTAIYMQKVLERDLMSVLNDGSKNDLMNVHSIGDKRAELVLGKRPFHQLEDLQQVPGITVNVLAKLYEHHTNWENHR</sequence>
<comment type="caution">
    <text evidence="2">The sequence shown here is derived from an EMBL/GenBank/DDBJ whole genome shotgun (WGS) entry which is preliminary data.</text>
</comment>
<evidence type="ECO:0000256" key="1">
    <source>
        <dbReference type="SAM" id="MobiDB-lite"/>
    </source>
</evidence>
<accession>A0A8T1X6Q8</accession>
<feature type="compositionally biased region" description="Basic and acidic residues" evidence="1">
    <location>
        <begin position="1"/>
        <end position="23"/>
    </location>
</feature>
<reference evidence="2" key="1">
    <citation type="submission" date="2021-02" db="EMBL/GenBank/DDBJ databases">
        <authorList>
            <person name="Palmer J.M."/>
        </authorList>
    </citation>
    <scope>NUCLEOTIDE SEQUENCE</scope>
    <source>
        <strain evidence="2">SCRP23</strain>
    </source>
</reference>
<evidence type="ECO:0000313" key="2">
    <source>
        <dbReference type="EMBL" id="KAG7401807.1"/>
    </source>
</evidence>
<dbReference type="AlphaFoldDB" id="A0A8T1X6Q8"/>
<gene>
    <name evidence="2" type="primary">DIS3L_2</name>
    <name evidence="2" type="ORF">PHYBOEH_010270</name>
</gene>
<dbReference type="Proteomes" id="UP000693981">
    <property type="component" value="Unassembled WGS sequence"/>
</dbReference>
<protein>
    <submittedName>
        <fullName evidence="2">DIS3 mitotic control</fullName>
    </submittedName>
</protein>
<dbReference type="EMBL" id="JAGDFL010000007">
    <property type="protein sequence ID" value="KAG7401807.1"/>
    <property type="molecule type" value="Genomic_DNA"/>
</dbReference>
<name>A0A8T1X6Q8_9STRA</name>
<feature type="region of interest" description="Disordered" evidence="1">
    <location>
        <begin position="1"/>
        <end position="72"/>
    </location>
</feature>
<proteinExistence type="predicted"/>